<evidence type="ECO:0000313" key="6">
    <source>
        <dbReference type="Proteomes" id="UP001153620"/>
    </source>
</evidence>
<dbReference type="PANTHER" id="PTHR11129">
    <property type="entry name" value="PROTEIN FARNESYLTRANSFERASE ALPHA SUBUNIT/RAB GERANYLGERANYL TRANSFERASE ALPHA SUBUNIT"/>
    <property type="match status" value="1"/>
</dbReference>
<dbReference type="PANTHER" id="PTHR11129:SF3">
    <property type="entry name" value="PROTEIN PRENYLTRANSFERASE ALPHA SUBUNIT REPEAT-CONTAINING PROTEIN 1"/>
    <property type="match status" value="1"/>
</dbReference>
<evidence type="ECO:0008006" key="7">
    <source>
        <dbReference type="Google" id="ProtNLM"/>
    </source>
</evidence>
<evidence type="ECO:0000313" key="5">
    <source>
        <dbReference type="EMBL" id="CAG9808862.1"/>
    </source>
</evidence>
<evidence type="ECO:0000256" key="1">
    <source>
        <dbReference type="ARBA" id="ARBA00006734"/>
    </source>
</evidence>
<name>A0A9N9S141_9DIPT</name>
<keyword evidence="6" id="KW-1185">Reference proteome</keyword>
<dbReference type="EMBL" id="OU895879">
    <property type="protein sequence ID" value="CAG9808862.1"/>
    <property type="molecule type" value="Genomic_DNA"/>
</dbReference>
<dbReference type="Pfam" id="PF01239">
    <property type="entry name" value="PPTA"/>
    <property type="match status" value="3"/>
</dbReference>
<gene>
    <name evidence="5" type="ORF">CHIRRI_LOCUS11698</name>
</gene>
<dbReference type="OrthoDB" id="5358702at2759"/>
<organism evidence="5 6">
    <name type="scientific">Chironomus riparius</name>
    <dbReference type="NCBI Taxonomy" id="315576"/>
    <lineage>
        <taxon>Eukaryota</taxon>
        <taxon>Metazoa</taxon>
        <taxon>Ecdysozoa</taxon>
        <taxon>Arthropoda</taxon>
        <taxon>Hexapoda</taxon>
        <taxon>Insecta</taxon>
        <taxon>Pterygota</taxon>
        <taxon>Neoptera</taxon>
        <taxon>Endopterygota</taxon>
        <taxon>Diptera</taxon>
        <taxon>Nematocera</taxon>
        <taxon>Chironomoidea</taxon>
        <taxon>Chironomidae</taxon>
        <taxon>Chironominae</taxon>
        <taxon>Chironomus</taxon>
    </lineage>
</organism>
<dbReference type="InterPro" id="IPR002088">
    <property type="entry name" value="Prenyl_trans_a"/>
</dbReference>
<dbReference type="Proteomes" id="UP001153620">
    <property type="component" value="Chromosome 3"/>
</dbReference>
<dbReference type="Gene3D" id="1.25.40.120">
    <property type="entry name" value="Protein prenylyltransferase"/>
    <property type="match status" value="1"/>
</dbReference>
<reference evidence="5" key="1">
    <citation type="submission" date="2022-01" db="EMBL/GenBank/DDBJ databases">
        <authorList>
            <person name="King R."/>
        </authorList>
    </citation>
    <scope>NUCLEOTIDE SEQUENCE</scope>
</reference>
<dbReference type="SUPFAM" id="SSF48439">
    <property type="entry name" value="Protein prenylyltransferase"/>
    <property type="match status" value="1"/>
</dbReference>
<dbReference type="PROSITE" id="PS51147">
    <property type="entry name" value="PFTA"/>
    <property type="match status" value="2"/>
</dbReference>
<accession>A0A9N9S141</accession>
<protein>
    <recommendedName>
        <fullName evidence="7">Protein prenyltransferase alpha subunit repeat-containing protein 1</fullName>
    </recommendedName>
</protein>
<evidence type="ECO:0000256" key="3">
    <source>
        <dbReference type="ARBA" id="ARBA00022679"/>
    </source>
</evidence>
<keyword evidence="4" id="KW-0677">Repeat</keyword>
<dbReference type="GO" id="GO:0005737">
    <property type="term" value="C:cytoplasm"/>
    <property type="evidence" value="ECO:0007669"/>
    <property type="project" value="TreeGrafter"/>
</dbReference>
<sequence>MNTADISENEVFCEKVISELNKVISDPHASVQSFEIISVPFKQNKSPVRLVDHHLGIESWCLKYVYQHAHKYIINQRKLNRYPLTIVKYLNCAILINPDVATFWNVRRQLVEKVQLSLTQEFQFSHLVLSKKPKSSEAFFYRRWLYSFQSGEAIDWAVEISLCERCAERKNSNYHAWNHRQWVLQKAPNLLSYEIIKTEKFIRKNIADYSAYHHRHFVLTKLFDLQYFDIHDTNLNELYQFINCGQPDDKKINNVDDLALYLLPNVSVPSSPRQSINTVKLNSFYYFLNLIVHDLRMINTLTELHGKYEAFSCYRRIITKSAVDICRLTNSSNYMMTEQFIKNTSTKVAHDGIAQSVIVDILIKQLDMSDEHNVKFAELFL</sequence>
<evidence type="ECO:0000256" key="4">
    <source>
        <dbReference type="ARBA" id="ARBA00022737"/>
    </source>
</evidence>
<reference evidence="5" key="2">
    <citation type="submission" date="2022-10" db="EMBL/GenBank/DDBJ databases">
        <authorList>
            <consortium name="ENA_rothamsted_submissions"/>
            <consortium name="culmorum"/>
            <person name="King R."/>
        </authorList>
    </citation>
    <scope>NUCLEOTIDE SEQUENCE</scope>
</reference>
<proteinExistence type="inferred from homology"/>
<dbReference type="GO" id="GO:0008318">
    <property type="term" value="F:protein prenyltransferase activity"/>
    <property type="evidence" value="ECO:0007669"/>
    <property type="project" value="InterPro"/>
</dbReference>
<keyword evidence="2" id="KW-0637">Prenyltransferase</keyword>
<keyword evidence="3" id="KW-0808">Transferase</keyword>
<comment type="similarity">
    <text evidence="1">Belongs to the protein prenyltransferase subunit alpha family.</text>
</comment>
<evidence type="ECO:0000256" key="2">
    <source>
        <dbReference type="ARBA" id="ARBA00022602"/>
    </source>
</evidence>
<dbReference type="AlphaFoldDB" id="A0A9N9S141"/>